<dbReference type="Pfam" id="PF05834">
    <property type="entry name" value="Lycopene_cycl"/>
    <property type="match status" value="1"/>
</dbReference>
<evidence type="ECO:0000256" key="1">
    <source>
        <dbReference type="ARBA" id="ARBA00010790"/>
    </source>
</evidence>
<keyword evidence="2" id="KW-1133">Transmembrane helix</keyword>
<comment type="similarity">
    <text evidence="1">Belongs to the GMC oxidoreductase family.</text>
</comment>
<dbReference type="Gene3D" id="3.50.50.60">
    <property type="entry name" value="FAD/NAD(P)-binding domain"/>
    <property type="match status" value="2"/>
</dbReference>
<reference evidence="3 4" key="1">
    <citation type="submission" date="2017-12" db="EMBL/GenBank/DDBJ databases">
        <title>Comparative genomics of Botrytis spp.</title>
        <authorList>
            <person name="Valero-Jimenez C.A."/>
            <person name="Tapia P."/>
            <person name="Veloso J."/>
            <person name="Silva-Moreno E."/>
            <person name="Staats M."/>
            <person name="Valdes J.H."/>
            <person name="Van Kan J.A.L."/>
        </authorList>
    </citation>
    <scope>NUCLEOTIDE SEQUENCE [LARGE SCALE GENOMIC DNA]</scope>
    <source>
        <strain evidence="3 4">MUCL2120</strain>
    </source>
</reference>
<dbReference type="PROSITE" id="PS51257">
    <property type="entry name" value="PROKAR_LIPOPROTEIN"/>
    <property type="match status" value="1"/>
</dbReference>
<keyword evidence="2" id="KW-0472">Membrane</keyword>
<sequence>MWWPLGKKYPEFQPAQVDSKAYDFVIVGGGTAGCTLASRLSENPRISVLVLECGPANDTWISRKYLCSDTKERKKKLMCQSRSGIGPRESLEEHGIKLVHDLPGVGSTIPVAWEVPAAESLTSLATSPLKIALELCKYIFFQVGLLSIPVQTLALYVRSRMIKEDSTGLVEEASTKSFDP</sequence>
<protein>
    <recommendedName>
        <fullName evidence="5">Glucose-methanol-choline oxidoreductase N-terminal domain-containing protein</fullName>
    </recommendedName>
</protein>
<dbReference type="AlphaFoldDB" id="A0A4Z1I0P0"/>
<keyword evidence="4" id="KW-1185">Reference proteome</keyword>
<evidence type="ECO:0008006" key="5">
    <source>
        <dbReference type="Google" id="ProtNLM"/>
    </source>
</evidence>
<dbReference type="STRING" id="278944.A0A4Z1I0P0"/>
<dbReference type="PANTHER" id="PTHR11552:SF147">
    <property type="entry name" value="CHOLINE DEHYDROGENASE, MITOCHONDRIAL"/>
    <property type="match status" value="1"/>
</dbReference>
<dbReference type="GO" id="GO:0050660">
    <property type="term" value="F:flavin adenine dinucleotide binding"/>
    <property type="evidence" value="ECO:0007669"/>
    <property type="project" value="InterPro"/>
</dbReference>
<gene>
    <name evidence="3" type="ORF">BOTNAR_0250g00140</name>
</gene>
<dbReference type="InterPro" id="IPR012132">
    <property type="entry name" value="GMC_OxRdtase"/>
</dbReference>
<evidence type="ECO:0000313" key="3">
    <source>
        <dbReference type="EMBL" id="TGO55178.1"/>
    </source>
</evidence>
<accession>A0A4Z1I0P0</accession>
<dbReference type="SUPFAM" id="SSF51905">
    <property type="entry name" value="FAD/NAD(P)-binding domain"/>
    <property type="match status" value="1"/>
</dbReference>
<comment type="caution">
    <text evidence="3">The sequence shown here is derived from an EMBL/GenBank/DDBJ whole genome shotgun (WGS) entry which is preliminary data.</text>
</comment>
<organism evidence="3 4">
    <name type="scientific">Botryotinia narcissicola</name>
    <dbReference type="NCBI Taxonomy" id="278944"/>
    <lineage>
        <taxon>Eukaryota</taxon>
        <taxon>Fungi</taxon>
        <taxon>Dikarya</taxon>
        <taxon>Ascomycota</taxon>
        <taxon>Pezizomycotina</taxon>
        <taxon>Leotiomycetes</taxon>
        <taxon>Helotiales</taxon>
        <taxon>Sclerotiniaceae</taxon>
        <taxon>Botryotinia</taxon>
    </lineage>
</organism>
<keyword evidence="2" id="KW-0812">Transmembrane</keyword>
<dbReference type="EMBL" id="PQXJ01000250">
    <property type="protein sequence ID" value="TGO55178.1"/>
    <property type="molecule type" value="Genomic_DNA"/>
</dbReference>
<dbReference type="GO" id="GO:0016491">
    <property type="term" value="F:oxidoreductase activity"/>
    <property type="evidence" value="ECO:0007669"/>
    <property type="project" value="TreeGrafter"/>
</dbReference>
<evidence type="ECO:0000256" key="2">
    <source>
        <dbReference type="SAM" id="Phobius"/>
    </source>
</evidence>
<proteinExistence type="inferred from homology"/>
<dbReference type="Gene3D" id="3.30.560.10">
    <property type="entry name" value="Glucose Oxidase, domain 3"/>
    <property type="match status" value="1"/>
</dbReference>
<evidence type="ECO:0000313" key="4">
    <source>
        <dbReference type="Proteomes" id="UP000297452"/>
    </source>
</evidence>
<dbReference type="InterPro" id="IPR036188">
    <property type="entry name" value="FAD/NAD-bd_sf"/>
</dbReference>
<dbReference type="Proteomes" id="UP000297452">
    <property type="component" value="Unassembled WGS sequence"/>
</dbReference>
<dbReference type="OrthoDB" id="3564369at2759"/>
<name>A0A4Z1I0P0_9HELO</name>
<dbReference type="PANTHER" id="PTHR11552">
    <property type="entry name" value="GLUCOSE-METHANOL-CHOLINE GMC OXIDOREDUCTASE"/>
    <property type="match status" value="1"/>
</dbReference>
<feature type="transmembrane region" description="Helical" evidence="2">
    <location>
        <begin position="138"/>
        <end position="157"/>
    </location>
</feature>